<accession>A0A2S8SP59</accession>
<evidence type="ECO:0000313" key="3">
    <source>
        <dbReference type="EMBL" id="PQV62566.1"/>
    </source>
</evidence>
<dbReference type="PRINTS" id="PR00813">
    <property type="entry name" value="BCTERIALGSPG"/>
</dbReference>
<dbReference type="Gene3D" id="2.60.120.1440">
    <property type="match status" value="1"/>
</dbReference>
<dbReference type="Proteomes" id="UP000237684">
    <property type="component" value="Unassembled WGS sequence"/>
</dbReference>
<sequence>MKKTNFRAAPRFTSCNKSDSKRLNARGAHSRRFAFTLIQMMLVLGLIGILSALLIPAFSRATASAQRQNCDVKLKSIVLALDAFKTERGTYPANLELLHSEGYLKDPDALRCPSDRRRNASYNDFYTVRASRDAGDSPVLVCPFHEEASGGGNQARLGRFTTQFATKPAVLTAGNAVKIERQDKILVGYAGMPLRGGDEILTGASGTALVTFADSSSARLSSGTRISVLQSFVDGHSAAPLYTLIRQWGGDATYTVNHGSRFDVATPAATAGARGTQFRIKVSGNRPEDTQLYVIEGKVVLSTTLKSGLAPVGSWVSATVTDVSKLLNWLFG</sequence>
<organism evidence="3 4">
    <name type="scientific">Abditibacterium utsteinense</name>
    <dbReference type="NCBI Taxonomy" id="1960156"/>
    <lineage>
        <taxon>Bacteria</taxon>
        <taxon>Pseudomonadati</taxon>
        <taxon>Abditibacteriota</taxon>
        <taxon>Abditibacteriia</taxon>
        <taxon>Abditibacteriales</taxon>
        <taxon>Abditibacteriaceae</taxon>
        <taxon>Abditibacterium</taxon>
    </lineage>
</organism>
<dbReference type="InterPro" id="IPR000983">
    <property type="entry name" value="Bac_GSPG_pilin"/>
</dbReference>
<reference evidence="3 4" key="1">
    <citation type="journal article" date="2018" name="Syst. Appl. Microbiol.">
        <title>Abditibacterium utsteinense sp. nov., the first cultivated member of candidate phylum FBP, isolated from ice-free Antarctic soil samples.</title>
        <authorList>
            <person name="Tahon G."/>
            <person name="Tytgat B."/>
            <person name="Lebbe L."/>
            <person name="Carlier A."/>
            <person name="Willems A."/>
        </authorList>
    </citation>
    <scope>NUCLEOTIDE SEQUENCE [LARGE SCALE GENOMIC DNA]</scope>
    <source>
        <strain evidence="3 4">LMG 29911</strain>
    </source>
</reference>
<evidence type="ECO:0000313" key="4">
    <source>
        <dbReference type="Proteomes" id="UP000237684"/>
    </source>
</evidence>
<dbReference type="InterPro" id="IPR045584">
    <property type="entry name" value="Pilin-like"/>
</dbReference>
<feature type="domain" description="FecR protein" evidence="2">
    <location>
        <begin position="198"/>
        <end position="299"/>
    </location>
</feature>
<dbReference type="Gene3D" id="3.30.700.10">
    <property type="entry name" value="Glycoprotein, Type 4 Pilin"/>
    <property type="match status" value="1"/>
</dbReference>
<evidence type="ECO:0000256" key="1">
    <source>
        <dbReference type="ARBA" id="ARBA00022481"/>
    </source>
</evidence>
<proteinExistence type="predicted"/>
<protein>
    <submittedName>
        <fullName evidence="3">FecR family protein</fullName>
    </submittedName>
</protein>
<dbReference type="SUPFAM" id="SSF54523">
    <property type="entry name" value="Pili subunits"/>
    <property type="match status" value="1"/>
</dbReference>
<keyword evidence="4" id="KW-1185">Reference proteome</keyword>
<dbReference type="InParanoid" id="A0A2S8SP59"/>
<dbReference type="RefSeq" id="WP_106381262.1">
    <property type="nucleotide sequence ID" value="NZ_NIGF01000028.1"/>
</dbReference>
<keyword evidence="1" id="KW-0488">Methylation</keyword>
<comment type="caution">
    <text evidence="3">The sequence shown here is derived from an EMBL/GenBank/DDBJ whole genome shotgun (WGS) entry which is preliminary data.</text>
</comment>
<dbReference type="GO" id="GO:0015628">
    <property type="term" value="P:protein secretion by the type II secretion system"/>
    <property type="evidence" value="ECO:0007669"/>
    <property type="project" value="InterPro"/>
</dbReference>
<dbReference type="AlphaFoldDB" id="A0A2S8SP59"/>
<name>A0A2S8SP59_9BACT</name>
<evidence type="ECO:0000259" key="2">
    <source>
        <dbReference type="Pfam" id="PF04773"/>
    </source>
</evidence>
<gene>
    <name evidence="3" type="ORF">B1R32_1283</name>
</gene>
<dbReference type="PANTHER" id="PTHR38731">
    <property type="entry name" value="LIPL45-RELATED LIPOPROTEIN-RELATED"/>
    <property type="match status" value="1"/>
</dbReference>
<dbReference type="EMBL" id="NIGF01000028">
    <property type="protein sequence ID" value="PQV62566.1"/>
    <property type="molecule type" value="Genomic_DNA"/>
</dbReference>
<dbReference type="Pfam" id="PF04773">
    <property type="entry name" value="FecR"/>
    <property type="match status" value="1"/>
</dbReference>
<dbReference type="InterPro" id="IPR006860">
    <property type="entry name" value="FecR"/>
</dbReference>
<dbReference type="GO" id="GO:0015627">
    <property type="term" value="C:type II protein secretion system complex"/>
    <property type="evidence" value="ECO:0007669"/>
    <property type="project" value="InterPro"/>
</dbReference>